<evidence type="ECO:0000256" key="1">
    <source>
        <dbReference type="SAM" id="MobiDB-lite"/>
    </source>
</evidence>
<proteinExistence type="predicted"/>
<dbReference type="Proteomes" id="UP000190092">
    <property type="component" value="Unassembled WGS sequence"/>
</dbReference>
<sequence>MERFFASPYCKILVLCIALLAALGFAYHIGHNLRLAGVEHHAVNDDGRSQESLSPDESSLPLQRRSP</sequence>
<name>A0A1T4JSU1_9HYPH</name>
<feature type="compositionally biased region" description="Low complexity" evidence="1">
    <location>
        <begin position="50"/>
        <end position="67"/>
    </location>
</feature>
<gene>
    <name evidence="2" type="ORF">SAMN02745126_00423</name>
</gene>
<evidence type="ECO:0000313" key="2">
    <source>
        <dbReference type="EMBL" id="SJZ33174.1"/>
    </source>
</evidence>
<keyword evidence="3" id="KW-1185">Reference proteome</keyword>
<dbReference type="AlphaFoldDB" id="A0A1T4JSU1"/>
<organism evidence="2 3">
    <name type="scientific">Enhydrobacter aerosaccus</name>
    <dbReference type="NCBI Taxonomy" id="225324"/>
    <lineage>
        <taxon>Bacteria</taxon>
        <taxon>Pseudomonadati</taxon>
        <taxon>Pseudomonadota</taxon>
        <taxon>Alphaproteobacteria</taxon>
        <taxon>Hyphomicrobiales</taxon>
        <taxon>Enhydrobacter</taxon>
    </lineage>
</organism>
<evidence type="ECO:0000313" key="3">
    <source>
        <dbReference type="Proteomes" id="UP000190092"/>
    </source>
</evidence>
<dbReference type="STRING" id="225324.SAMN02745126_00423"/>
<feature type="region of interest" description="Disordered" evidence="1">
    <location>
        <begin position="45"/>
        <end position="67"/>
    </location>
</feature>
<reference evidence="3" key="1">
    <citation type="submission" date="2017-02" db="EMBL/GenBank/DDBJ databases">
        <authorList>
            <person name="Varghese N."/>
            <person name="Submissions S."/>
        </authorList>
    </citation>
    <scope>NUCLEOTIDE SEQUENCE [LARGE SCALE GENOMIC DNA]</scope>
    <source>
        <strain evidence="3">ATCC 27094</strain>
    </source>
</reference>
<accession>A0A1T4JSU1</accession>
<dbReference type="EMBL" id="FUWJ01000001">
    <property type="protein sequence ID" value="SJZ33174.1"/>
    <property type="molecule type" value="Genomic_DNA"/>
</dbReference>
<protein>
    <submittedName>
        <fullName evidence="2">Uncharacterized protein</fullName>
    </submittedName>
</protein>